<feature type="active site" description="Proton acceptor" evidence="6">
    <location>
        <position position="279"/>
    </location>
</feature>
<feature type="domain" description="FMN hydroxy acid dehydrogenase" evidence="8">
    <location>
        <begin position="2"/>
        <end position="384"/>
    </location>
</feature>
<dbReference type="NCBIfam" id="NF008398">
    <property type="entry name" value="PRK11197.1"/>
    <property type="match status" value="1"/>
</dbReference>
<feature type="binding site" evidence="7">
    <location>
        <position position="131"/>
    </location>
    <ligand>
        <name>FMN</name>
        <dbReference type="ChEBI" id="CHEBI:58210"/>
    </ligand>
</feature>
<keyword evidence="10" id="KW-1185">Reference proteome</keyword>
<dbReference type="PANTHER" id="PTHR10578">
    <property type="entry name" value="S -2-HYDROXY-ACID OXIDASE-RELATED"/>
    <property type="match status" value="1"/>
</dbReference>
<evidence type="ECO:0000256" key="7">
    <source>
        <dbReference type="PIRSR" id="PIRSR000138-2"/>
    </source>
</evidence>
<keyword evidence="4" id="KW-0560">Oxidoreductase</keyword>
<feature type="binding site" evidence="7">
    <location>
        <position position="168"/>
    </location>
    <ligand>
        <name>glyoxylate</name>
        <dbReference type="ChEBI" id="CHEBI:36655"/>
    </ligand>
</feature>
<dbReference type="PROSITE" id="PS51349">
    <property type="entry name" value="FMN_HYDROXY_ACID_DH_2"/>
    <property type="match status" value="1"/>
</dbReference>
<comment type="cofactor">
    <cofactor evidence="1">
        <name>FMN</name>
        <dbReference type="ChEBI" id="CHEBI:58210"/>
    </cofactor>
</comment>
<evidence type="ECO:0000259" key="8">
    <source>
        <dbReference type="PROSITE" id="PS51349"/>
    </source>
</evidence>
<feature type="binding site" evidence="7">
    <location>
        <begin position="333"/>
        <end position="334"/>
    </location>
    <ligand>
        <name>FMN</name>
        <dbReference type="ChEBI" id="CHEBI:58210"/>
    </ligand>
</feature>
<feature type="binding site" evidence="7">
    <location>
        <position position="282"/>
    </location>
    <ligand>
        <name>glyoxylate</name>
        <dbReference type="ChEBI" id="CHEBI:36655"/>
    </ligand>
</feature>
<dbReference type="OrthoDB" id="9770452at2"/>
<comment type="similarity">
    <text evidence="5">Belongs to the FMN-dependent alpha-hydroxy acid dehydrogenase family.</text>
</comment>
<feature type="binding site" evidence="7">
    <location>
        <position position="159"/>
    </location>
    <ligand>
        <name>FMN</name>
        <dbReference type="ChEBI" id="CHEBI:58210"/>
    </ligand>
</feature>
<evidence type="ECO:0000256" key="4">
    <source>
        <dbReference type="ARBA" id="ARBA00023002"/>
    </source>
</evidence>
<feature type="binding site" evidence="7">
    <location>
        <position position="277"/>
    </location>
    <ligand>
        <name>FMN</name>
        <dbReference type="ChEBI" id="CHEBI:58210"/>
    </ligand>
</feature>
<feature type="binding site" evidence="7">
    <location>
        <begin position="310"/>
        <end position="314"/>
    </location>
    <ligand>
        <name>FMN</name>
        <dbReference type="ChEBI" id="CHEBI:58210"/>
    </ligand>
</feature>
<dbReference type="Pfam" id="PF01070">
    <property type="entry name" value="FMN_dh"/>
    <property type="match status" value="1"/>
</dbReference>
<keyword evidence="2 7" id="KW-0285">Flavoprotein</keyword>
<evidence type="ECO:0000313" key="10">
    <source>
        <dbReference type="Proteomes" id="UP000295391"/>
    </source>
</evidence>
<dbReference type="FunFam" id="3.20.20.70:FF:000029">
    <property type="entry name" value="L-lactate dehydrogenase"/>
    <property type="match status" value="1"/>
</dbReference>
<organism evidence="9 10">
    <name type="scientific">Maritalea mobilis</name>
    <dbReference type="NCBI Taxonomy" id="483324"/>
    <lineage>
        <taxon>Bacteria</taxon>
        <taxon>Pseudomonadati</taxon>
        <taxon>Pseudomonadota</taxon>
        <taxon>Alphaproteobacteria</taxon>
        <taxon>Hyphomicrobiales</taxon>
        <taxon>Devosiaceae</taxon>
        <taxon>Maritalea</taxon>
    </lineage>
</organism>
<evidence type="ECO:0000313" key="9">
    <source>
        <dbReference type="EMBL" id="TDQ62075.1"/>
    </source>
</evidence>
<dbReference type="PIRSF" id="PIRSF000138">
    <property type="entry name" value="Al-hdrx_acd_dh"/>
    <property type="match status" value="1"/>
</dbReference>
<dbReference type="InterPro" id="IPR012133">
    <property type="entry name" value="Alpha-hydoxy_acid_DH_FMN"/>
</dbReference>
<protein>
    <submittedName>
        <fullName evidence="9">L-lactate dehydrogenase (Cytochrome)</fullName>
    </submittedName>
</protein>
<evidence type="ECO:0000256" key="6">
    <source>
        <dbReference type="PIRSR" id="PIRSR000138-1"/>
    </source>
</evidence>
<reference evidence="9 10" key="1">
    <citation type="submission" date="2019-03" db="EMBL/GenBank/DDBJ databases">
        <title>Genomic Encyclopedia of Type Strains, Phase III (KMG-III): the genomes of soil and plant-associated and newly described type strains.</title>
        <authorList>
            <person name="Whitman W."/>
        </authorList>
    </citation>
    <scope>NUCLEOTIDE SEQUENCE [LARGE SCALE GENOMIC DNA]</scope>
    <source>
        <strain evidence="9 10">CGMCC 1.7002</strain>
    </source>
</reference>
<dbReference type="GO" id="GO:0005886">
    <property type="term" value="C:plasma membrane"/>
    <property type="evidence" value="ECO:0007669"/>
    <property type="project" value="TreeGrafter"/>
</dbReference>
<dbReference type="EMBL" id="SNYR01000003">
    <property type="protein sequence ID" value="TDQ62075.1"/>
    <property type="molecule type" value="Genomic_DNA"/>
</dbReference>
<dbReference type="InterPro" id="IPR013785">
    <property type="entry name" value="Aldolase_TIM"/>
</dbReference>
<feature type="binding site" evidence="7">
    <location>
        <position position="110"/>
    </location>
    <ligand>
        <name>FMN</name>
        <dbReference type="ChEBI" id="CHEBI:58210"/>
    </ligand>
</feature>
<evidence type="ECO:0000256" key="1">
    <source>
        <dbReference type="ARBA" id="ARBA00001917"/>
    </source>
</evidence>
<dbReference type="InterPro" id="IPR008259">
    <property type="entry name" value="FMN_hydac_DH_AS"/>
</dbReference>
<dbReference type="RefSeq" id="WP_133573746.1">
    <property type="nucleotide sequence ID" value="NZ_SNYR01000003.1"/>
</dbReference>
<name>A0A4R6VG53_9HYPH</name>
<feature type="binding site" evidence="7">
    <location>
        <position position="279"/>
    </location>
    <ligand>
        <name>glyoxylate</name>
        <dbReference type="ChEBI" id="CHEBI:36655"/>
    </ligand>
</feature>
<comment type="caution">
    <text evidence="9">The sequence shown here is derived from an EMBL/GenBank/DDBJ whole genome shotgun (WGS) entry which is preliminary data.</text>
</comment>
<feature type="binding site" evidence="7">
    <location>
        <position position="28"/>
    </location>
    <ligand>
        <name>glyoxylate</name>
        <dbReference type="ChEBI" id="CHEBI:36655"/>
    </ligand>
</feature>
<dbReference type="InterPro" id="IPR037396">
    <property type="entry name" value="FMN_HAD"/>
</dbReference>
<evidence type="ECO:0000256" key="5">
    <source>
        <dbReference type="ARBA" id="ARBA00024042"/>
    </source>
</evidence>
<sequence>MATPDKITTIDDLKKLAKRRVPRMFFDYADSGALTEDTYRANERDFEQIKLRQRVAVNIANRSTATKMIGQDVAMPLAIAPTGSAGLQHADGEILAAQACAEFGVPYTLSTLSICSLEDVAAASSRPIWFQLYVMKDREFSKRLIARAKAAKCSALVLTLDLQIMAQRHKDVRNGLSAPPKINLNTMTQFATKPLWCLKMLGTKNRQFGNIHGHVENVSDLSSLSAWIGEQFDEQLNWDDIAWIKEQWGGPLILKGIMDPEDAKMALKVGADAMIVSNHGGRQLDGTESSIAALPKVLDAVRGDSEIHLDGGVRTGIDILRARAMGAQGVYVGRPYLYGLGAMGKKGVTKALQIFHKELDITMALCGENNIENIGRHNLIDPNPRLL</sequence>
<dbReference type="InterPro" id="IPR000262">
    <property type="entry name" value="FMN-dep_DH"/>
</dbReference>
<evidence type="ECO:0000256" key="3">
    <source>
        <dbReference type="ARBA" id="ARBA00022643"/>
    </source>
</evidence>
<dbReference type="GO" id="GO:0010181">
    <property type="term" value="F:FMN binding"/>
    <property type="evidence" value="ECO:0007669"/>
    <property type="project" value="InterPro"/>
</dbReference>
<proteinExistence type="inferred from homology"/>
<dbReference type="PROSITE" id="PS00557">
    <property type="entry name" value="FMN_HYDROXY_ACID_DH_1"/>
    <property type="match status" value="1"/>
</dbReference>
<dbReference type="AlphaFoldDB" id="A0A4R6VG53"/>
<feature type="binding site" evidence="7">
    <location>
        <position position="255"/>
    </location>
    <ligand>
        <name>FMN</name>
        <dbReference type="ChEBI" id="CHEBI:58210"/>
    </ligand>
</feature>
<feature type="binding site" evidence="7">
    <location>
        <begin position="81"/>
        <end position="83"/>
    </location>
    <ligand>
        <name>FMN</name>
        <dbReference type="ChEBI" id="CHEBI:58210"/>
    </ligand>
</feature>
<accession>A0A4R6VG53</accession>
<dbReference type="Proteomes" id="UP000295391">
    <property type="component" value="Unassembled WGS sequence"/>
</dbReference>
<evidence type="ECO:0000256" key="2">
    <source>
        <dbReference type="ARBA" id="ARBA00022630"/>
    </source>
</evidence>
<gene>
    <name evidence="9" type="ORF">ATL17_3179</name>
</gene>
<dbReference type="Gene3D" id="3.20.20.70">
    <property type="entry name" value="Aldolase class I"/>
    <property type="match status" value="1"/>
</dbReference>
<dbReference type="CDD" id="cd02809">
    <property type="entry name" value="alpha_hydroxyacid_oxid_FMN"/>
    <property type="match status" value="1"/>
</dbReference>
<keyword evidence="3 7" id="KW-0288">FMN</keyword>
<dbReference type="GO" id="GO:0016614">
    <property type="term" value="F:oxidoreductase activity, acting on CH-OH group of donors"/>
    <property type="evidence" value="ECO:0007669"/>
    <property type="project" value="UniProtKB-ARBA"/>
</dbReference>
<dbReference type="PANTHER" id="PTHR10578:SF107">
    <property type="entry name" value="2-HYDROXYACID OXIDASE 1"/>
    <property type="match status" value="1"/>
</dbReference>
<dbReference type="SUPFAM" id="SSF51395">
    <property type="entry name" value="FMN-linked oxidoreductases"/>
    <property type="match status" value="1"/>
</dbReference>
<feature type="binding site" evidence="7">
    <location>
        <position position="133"/>
    </location>
    <ligand>
        <name>glyoxylate</name>
        <dbReference type="ChEBI" id="CHEBI:36655"/>
    </ligand>
</feature>